<dbReference type="Proteomes" id="UP000179099">
    <property type="component" value="Unassembled WGS sequence"/>
</dbReference>
<evidence type="ECO:0000259" key="6">
    <source>
        <dbReference type="PROSITE" id="PS50832"/>
    </source>
</evidence>
<dbReference type="HAMAP" id="MF_00075">
    <property type="entry name" value="IF_1"/>
    <property type="match status" value="1"/>
</dbReference>
<dbReference type="EMBL" id="MHMW01000003">
    <property type="protein sequence ID" value="OGZ34643.1"/>
    <property type="molecule type" value="Genomic_DNA"/>
</dbReference>
<comment type="function">
    <text evidence="4">One of the essential components for the initiation of protein synthesis. Stabilizes the binding of IF-2 and IF-3 on the 30S subunit to which N-formylmethionyl-tRNA(fMet) subsequently binds. Helps modulate mRNA selection, yielding the 30S pre-initiation complex (PIC). Upon addition of the 50S ribosomal subunit IF-1, IF-2 and IF-3 are released leaving the mature 70S translation initiation complex.</text>
</comment>
<dbReference type="CDD" id="cd04451">
    <property type="entry name" value="S1_IF1"/>
    <property type="match status" value="1"/>
</dbReference>
<evidence type="ECO:0000256" key="5">
    <source>
        <dbReference type="NCBIfam" id="TIGR00008"/>
    </source>
</evidence>
<keyword evidence="4" id="KW-0963">Cytoplasm</keyword>
<evidence type="ECO:0000313" key="7">
    <source>
        <dbReference type="EMBL" id="OGZ34643.1"/>
    </source>
</evidence>
<dbReference type="PANTHER" id="PTHR33370:SF1">
    <property type="entry name" value="TRANSLATION INITIATION FACTOR IF-1, CHLOROPLASTIC"/>
    <property type="match status" value="1"/>
</dbReference>
<dbReference type="FunFam" id="2.40.50.140:FF:000002">
    <property type="entry name" value="Translation initiation factor IF-1"/>
    <property type="match status" value="1"/>
</dbReference>
<keyword evidence="4" id="KW-0694">RNA-binding</keyword>
<feature type="domain" description="S1-like" evidence="6">
    <location>
        <begin position="1"/>
        <end position="72"/>
    </location>
</feature>
<proteinExistence type="inferred from homology"/>
<gene>
    <name evidence="4" type="primary">infA</name>
    <name evidence="7" type="ORF">A2Y98_00065</name>
</gene>
<dbReference type="SUPFAM" id="SSF50249">
    <property type="entry name" value="Nucleic acid-binding proteins"/>
    <property type="match status" value="1"/>
</dbReference>
<dbReference type="GO" id="GO:0019843">
    <property type="term" value="F:rRNA binding"/>
    <property type="evidence" value="ECO:0007669"/>
    <property type="project" value="UniProtKB-UniRule"/>
</dbReference>
<keyword evidence="3 4" id="KW-0648">Protein biosynthesis</keyword>
<dbReference type="AlphaFoldDB" id="A0A1G2F9G3"/>
<accession>A0A1G2F9G3</accession>
<evidence type="ECO:0000256" key="4">
    <source>
        <dbReference type="HAMAP-Rule" id="MF_00075"/>
    </source>
</evidence>
<comment type="subunit">
    <text evidence="4">Component of the 30S ribosomal translation pre-initiation complex which assembles on the 30S ribosome in the order IF-2 and IF-3, IF-1 and N-formylmethionyl-tRNA(fMet); mRNA recruitment can occur at any time during PIC assembly.</text>
</comment>
<evidence type="ECO:0000256" key="3">
    <source>
        <dbReference type="ARBA" id="ARBA00022917"/>
    </source>
</evidence>
<dbReference type="Pfam" id="PF01176">
    <property type="entry name" value="eIF-1a"/>
    <property type="match status" value="1"/>
</dbReference>
<comment type="similarity">
    <text evidence="1 4">Belongs to the IF-1 family.</text>
</comment>
<evidence type="ECO:0000313" key="8">
    <source>
        <dbReference type="Proteomes" id="UP000179099"/>
    </source>
</evidence>
<dbReference type="PROSITE" id="PS50832">
    <property type="entry name" value="S1_IF1_TYPE"/>
    <property type="match status" value="1"/>
</dbReference>
<dbReference type="GO" id="GO:0043022">
    <property type="term" value="F:ribosome binding"/>
    <property type="evidence" value="ECO:0007669"/>
    <property type="project" value="UniProtKB-UniRule"/>
</dbReference>
<dbReference type="GO" id="GO:0005829">
    <property type="term" value="C:cytosol"/>
    <property type="evidence" value="ECO:0007669"/>
    <property type="project" value="TreeGrafter"/>
</dbReference>
<dbReference type="STRING" id="1801992.A2Y98_00065"/>
<dbReference type="GO" id="GO:0003743">
    <property type="term" value="F:translation initiation factor activity"/>
    <property type="evidence" value="ECO:0007669"/>
    <property type="project" value="UniProtKB-UniRule"/>
</dbReference>
<comment type="caution">
    <text evidence="7">The sequence shown here is derived from an EMBL/GenBank/DDBJ whole genome shotgun (WGS) entry which is preliminary data.</text>
</comment>
<evidence type="ECO:0000256" key="1">
    <source>
        <dbReference type="ARBA" id="ARBA00010939"/>
    </source>
</evidence>
<dbReference type="InterPro" id="IPR006196">
    <property type="entry name" value="RNA-binding_domain_S1_IF1"/>
</dbReference>
<protein>
    <recommendedName>
        <fullName evidence="4 5">Translation initiation factor IF-1</fullName>
    </recommendedName>
</protein>
<dbReference type="InterPro" id="IPR004368">
    <property type="entry name" value="TIF_IF1"/>
</dbReference>
<dbReference type="NCBIfam" id="TIGR00008">
    <property type="entry name" value="infA"/>
    <property type="match status" value="1"/>
</dbReference>
<keyword evidence="2 4" id="KW-0396">Initiation factor</keyword>
<dbReference type="InterPro" id="IPR012340">
    <property type="entry name" value="NA-bd_OB-fold"/>
</dbReference>
<organism evidence="7 8">
    <name type="scientific">Candidatus Portnoybacteria bacterium RBG_19FT_COMBO_36_7</name>
    <dbReference type="NCBI Taxonomy" id="1801992"/>
    <lineage>
        <taxon>Bacteria</taxon>
        <taxon>Candidatus Portnoyibacteriota</taxon>
    </lineage>
</organism>
<evidence type="ECO:0000256" key="2">
    <source>
        <dbReference type="ARBA" id="ARBA00022540"/>
    </source>
</evidence>
<sequence>MANQKEKIIKTGEVIEALPSTLFKVKLESGEEILAHLSGRMRLNFIRILPGDRVKAELSAYDQTRGRIIQRL</sequence>
<dbReference type="PANTHER" id="PTHR33370">
    <property type="entry name" value="TRANSLATION INITIATION FACTOR IF-1, CHLOROPLASTIC"/>
    <property type="match status" value="1"/>
</dbReference>
<keyword evidence="4" id="KW-0699">rRNA-binding</keyword>
<comment type="subcellular location">
    <subcellularLocation>
        <location evidence="4">Cytoplasm</location>
    </subcellularLocation>
</comment>
<dbReference type="Gene3D" id="2.40.50.140">
    <property type="entry name" value="Nucleic acid-binding proteins"/>
    <property type="match status" value="1"/>
</dbReference>
<name>A0A1G2F9G3_9BACT</name>
<reference evidence="7 8" key="1">
    <citation type="journal article" date="2016" name="Nat. Commun.">
        <title>Thousands of microbial genomes shed light on interconnected biogeochemical processes in an aquifer system.</title>
        <authorList>
            <person name="Anantharaman K."/>
            <person name="Brown C.T."/>
            <person name="Hug L.A."/>
            <person name="Sharon I."/>
            <person name="Castelle C.J."/>
            <person name="Probst A.J."/>
            <person name="Thomas B.C."/>
            <person name="Singh A."/>
            <person name="Wilkins M.J."/>
            <person name="Karaoz U."/>
            <person name="Brodie E.L."/>
            <person name="Williams K.H."/>
            <person name="Hubbard S.S."/>
            <person name="Banfield J.F."/>
        </authorList>
    </citation>
    <scope>NUCLEOTIDE SEQUENCE [LARGE SCALE GENOMIC DNA]</scope>
</reference>